<evidence type="ECO:0000259" key="3">
    <source>
        <dbReference type="PROSITE" id="PS50014"/>
    </source>
</evidence>
<dbReference type="SUPFAM" id="SSF47370">
    <property type="entry name" value="Bromodomain"/>
    <property type="match status" value="1"/>
</dbReference>
<dbReference type="PRINTS" id="PR00503">
    <property type="entry name" value="BROMODOMAIN"/>
</dbReference>
<gene>
    <name evidence="4" type="ORF">LAZ67_17001775</name>
</gene>
<proteinExistence type="predicted"/>
<evidence type="ECO:0000313" key="4">
    <source>
        <dbReference type="EMBL" id="UYV79251.1"/>
    </source>
</evidence>
<dbReference type="EMBL" id="CP092879">
    <property type="protein sequence ID" value="UYV79251.1"/>
    <property type="molecule type" value="Genomic_DNA"/>
</dbReference>
<dbReference type="InterPro" id="IPR036427">
    <property type="entry name" value="Bromodomain-like_sf"/>
</dbReference>
<evidence type="ECO:0000313" key="5">
    <source>
        <dbReference type="Proteomes" id="UP001235939"/>
    </source>
</evidence>
<dbReference type="PROSITE" id="PS50014">
    <property type="entry name" value="BROMODOMAIN_2"/>
    <property type="match status" value="1"/>
</dbReference>
<keyword evidence="5" id="KW-1185">Reference proteome</keyword>
<accession>A0ABY6LDP9</accession>
<keyword evidence="1 2" id="KW-0103">Bromodomain</keyword>
<dbReference type="InterPro" id="IPR001487">
    <property type="entry name" value="Bromodomain"/>
</dbReference>
<name>A0ABY6LDP9_9ARAC</name>
<reference evidence="4 5" key="1">
    <citation type="submission" date="2022-01" db="EMBL/GenBank/DDBJ databases">
        <title>A chromosomal length assembly of Cordylochernes scorpioides.</title>
        <authorList>
            <person name="Zeh D."/>
            <person name="Zeh J."/>
        </authorList>
    </citation>
    <scope>NUCLEOTIDE SEQUENCE [LARGE SCALE GENOMIC DNA]</scope>
    <source>
        <strain evidence="4">IN4F17</strain>
        <tissue evidence="4">Whole Body</tissue>
    </source>
</reference>
<dbReference type="Proteomes" id="UP001235939">
    <property type="component" value="Chromosome 17"/>
</dbReference>
<dbReference type="PROSITE" id="PS00633">
    <property type="entry name" value="BROMODOMAIN_1"/>
    <property type="match status" value="1"/>
</dbReference>
<dbReference type="Pfam" id="PF00439">
    <property type="entry name" value="Bromodomain"/>
    <property type="match status" value="1"/>
</dbReference>
<dbReference type="CDD" id="cd05509">
    <property type="entry name" value="Bromo_gcn5_like"/>
    <property type="match status" value="1"/>
</dbReference>
<dbReference type="PANTHER" id="PTHR45975:SF2">
    <property type="entry name" value="NUCLEOSOME-REMODELING FACTOR SUBUNIT BPTF"/>
    <property type="match status" value="1"/>
</dbReference>
<dbReference type="InterPro" id="IPR018359">
    <property type="entry name" value="Bromodomain_CS"/>
</dbReference>
<evidence type="ECO:0000256" key="1">
    <source>
        <dbReference type="ARBA" id="ARBA00023117"/>
    </source>
</evidence>
<feature type="domain" description="Bromo" evidence="3">
    <location>
        <begin position="4"/>
        <end position="74"/>
    </location>
</feature>
<organism evidence="4 5">
    <name type="scientific">Cordylochernes scorpioides</name>
    <dbReference type="NCBI Taxonomy" id="51811"/>
    <lineage>
        <taxon>Eukaryota</taxon>
        <taxon>Metazoa</taxon>
        <taxon>Ecdysozoa</taxon>
        <taxon>Arthropoda</taxon>
        <taxon>Chelicerata</taxon>
        <taxon>Arachnida</taxon>
        <taxon>Pseudoscorpiones</taxon>
        <taxon>Cheliferoidea</taxon>
        <taxon>Chernetidae</taxon>
        <taxon>Cordylochernes</taxon>
    </lineage>
</organism>
<sequence length="96" mass="11427">MDVQTHKMAWPFLKPVNPREVPDYYTVIKDPMDLRTVEQKLNSQGYEKLADFIGDMTKIFDNCRYYNARNSPFYNCAEVLESFFVTKIKTFRENIT</sequence>
<dbReference type="SMART" id="SM00297">
    <property type="entry name" value="BROMO"/>
    <property type="match status" value="1"/>
</dbReference>
<dbReference type="PANTHER" id="PTHR45975">
    <property type="entry name" value="NUCLEOSOME-REMODELING FACTOR SUBUNIT BPTF"/>
    <property type="match status" value="1"/>
</dbReference>
<protein>
    <submittedName>
        <fullName evidence="4">PHD-finger</fullName>
    </submittedName>
</protein>
<dbReference type="InterPro" id="IPR038028">
    <property type="entry name" value="BPTF"/>
</dbReference>
<dbReference type="Gene3D" id="1.20.920.10">
    <property type="entry name" value="Bromodomain-like"/>
    <property type="match status" value="1"/>
</dbReference>
<evidence type="ECO:0000256" key="2">
    <source>
        <dbReference type="PROSITE-ProRule" id="PRU00035"/>
    </source>
</evidence>